<feature type="transmembrane region" description="Helical" evidence="6">
    <location>
        <begin position="242"/>
        <end position="264"/>
    </location>
</feature>
<accession>A0AAJ6QP08</accession>
<feature type="transmembrane region" description="Helical" evidence="6">
    <location>
        <begin position="54"/>
        <end position="73"/>
    </location>
</feature>
<dbReference type="InterPro" id="IPR003689">
    <property type="entry name" value="ZIP"/>
</dbReference>
<keyword evidence="3 6" id="KW-1133">Transmembrane helix</keyword>
<comment type="subcellular location">
    <subcellularLocation>
        <location evidence="1">Membrane</location>
        <topology evidence="1">Multi-pass membrane protein</topology>
    </subcellularLocation>
</comment>
<dbReference type="GeneID" id="100903691"/>
<feature type="transmembrane region" description="Helical" evidence="6">
    <location>
        <begin position="93"/>
        <end position="112"/>
    </location>
</feature>
<sequence length="294" mass="31916">MEAVHGDRGLWTWLWTLGATCAVGLSGILPLFVISPEMGLRLKADGDTGGSLRIFLGFAVGGLLGDVFLHLLPEAFEAIKNNGNHDNDSALRICGMWTLVGIFTFVLVEILVSAHQRMEERIQYSRVKKDQKENGTKEKNTDLIHISGYLNLVANAIDNFSHGLAVAGSFIAGPQVGLVTTFAILLHEIPHEIGDFAILLKSGFSRWQAAKAQLSTASIGMIGAITALSVERLETLGRCTTWILPFTAGGFLNIALIGVLPELLKEDQPKESVKQFLSVFLGIMMMAGVQYITH</sequence>
<dbReference type="KEGG" id="goe:100903691"/>
<dbReference type="PANTHER" id="PTHR16950:SF16">
    <property type="entry name" value="ZINC TRANSPORTER ZIP13"/>
    <property type="match status" value="1"/>
</dbReference>
<name>A0AAJ6QP08_9ACAR</name>
<dbReference type="GO" id="GO:0006882">
    <property type="term" value="P:intracellular zinc ion homeostasis"/>
    <property type="evidence" value="ECO:0007669"/>
    <property type="project" value="TreeGrafter"/>
</dbReference>
<dbReference type="Pfam" id="PF02535">
    <property type="entry name" value="Zip"/>
    <property type="match status" value="1"/>
</dbReference>
<evidence type="ECO:0000256" key="2">
    <source>
        <dbReference type="ARBA" id="ARBA00022692"/>
    </source>
</evidence>
<dbReference type="Proteomes" id="UP000694867">
    <property type="component" value="Unplaced"/>
</dbReference>
<evidence type="ECO:0000256" key="5">
    <source>
        <dbReference type="ARBA" id="ARBA00038485"/>
    </source>
</evidence>
<evidence type="ECO:0000256" key="4">
    <source>
        <dbReference type="ARBA" id="ARBA00023136"/>
    </source>
</evidence>
<evidence type="ECO:0000256" key="3">
    <source>
        <dbReference type="ARBA" id="ARBA00022989"/>
    </source>
</evidence>
<organism evidence="7 8">
    <name type="scientific">Galendromus occidentalis</name>
    <name type="common">western predatory mite</name>
    <dbReference type="NCBI Taxonomy" id="34638"/>
    <lineage>
        <taxon>Eukaryota</taxon>
        <taxon>Metazoa</taxon>
        <taxon>Ecdysozoa</taxon>
        <taxon>Arthropoda</taxon>
        <taxon>Chelicerata</taxon>
        <taxon>Arachnida</taxon>
        <taxon>Acari</taxon>
        <taxon>Parasitiformes</taxon>
        <taxon>Mesostigmata</taxon>
        <taxon>Gamasina</taxon>
        <taxon>Phytoseioidea</taxon>
        <taxon>Phytoseiidae</taxon>
        <taxon>Typhlodrominae</taxon>
        <taxon>Galendromus</taxon>
    </lineage>
</organism>
<dbReference type="RefSeq" id="XP_003741138.1">
    <property type="nucleotide sequence ID" value="XM_003741090.1"/>
</dbReference>
<dbReference type="GO" id="GO:0016020">
    <property type="term" value="C:membrane"/>
    <property type="evidence" value="ECO:0007669"/>
    <property type="project" value="UniProtKB-SubCell"/>
</dbReference>
<protein>
    <submittedName>
        <fullName evidence="8">Zinc transporter ZIP13 homolog</fullName>
    </submittedName>
</protein>
<gene>
    <name evidence="8" type="primary">LOC100903691</name>
</gene>
<keyword evidence="2 6" id="KW-0812">Transmembrane</keyword>
<reference evidence="8" key="1">
    <citation type="submission" date="2025-08" db="UniProtKB">
        <authorList>
            <consortium name="RefSeq"/>
        </authorList>
    </citation>
    <scope>IDENTIFICATION</scope>
</reference>
<feature type="transmembrane region" description="Helical" evidence="6">
    <location>
        <begin position="12"/>
        <end position="34"/>
    </location>
</feature>
<evidence type="ECO:0000313" key="7">
    <source>
        <dbReference type="Proteomes" id="UP000694867"/>
    </source>
</evidence>
<evidence type="ECO:0000313" key="8">
    <source>
        <dbReference type="RefSeq" id="XP_003741138.1"/>
    </source>
</evidence>
<keyword evidence="7" id="KW-1185">Reference proteome</keyword>
<feature type="transmembrane region" description="Helical" evidence="6">
    <location>
        <begin position="276"/>
        <end position="293"/>
    </location>
</feature>
<comment type="similarity">
    <text evidence="5">Belongs to the ZIP transporter (TC 2.A.5) family. KE4/Catsup subfamily.</text>
</comment>
<dbReference type="AlphaFoldDB" id="A0AAJ6QP08"/>
<evidence type="ECO:0000256" key="6">
    <source>
        <dbReference type="SAM" id="Phobius"/>
    </source>
</evidence>
<dbReference type="GO" id="GO:0005385">
    <property type="term" value="F:zinc ion transmembrane transporter activity"/>
    <property type="evidence" value="ECO:0007669"/>
    <property type="project" value="TreeGrafter"/>
</dbReference>
<dbReference type="CTD" id="43533"/>
<evidence type="ECO:0000256" key="1">
    <source>
        <dbReference type="ARBA" id="ARBA00004141"/>
    </source>
</evidence>
<keyword evidence="4 6" id="KW-0472">Membrane</keyword>
<proteinExistence type="inferred from homology"/>
<dbReference type="PANTHER" id="PTHR16950">
    <property type="entry name" value="ZINC TRANSPORTER SLC39A7 HISTIDINE-RICH MEMBRANE PROTEIN KE4"/>
    <property type="match status" value="1"/>
</dbReference>